<dbReference type="AlphaFoldDB" id="A0AAD9N4W9"/>
<evidence type="ECO:0000256" key="1">
    <source>
        <dbReference type="SAM" id="MobiDB-lite"/>
    </source>
</evidence>
<dbReference type="Proteomes" id="UP001209878">
    <property type="component" value="Unassembled WGS sequence"/>
</dbReference>
<accession>A0AAD9N4W9</accession>
<dbReference type="EMBL" id="JAODUO010002103">
    <property type="protein sequence ID" value="KAK2155141.1"/>
    <property type="molecule type" value="Genomic_DNA"/>
</dbReference>
<evidence type="ECO:0000313" key="3">
    <source>
        <dbReference type="Proteomes" id="UP001209878"/>
    </source>
</evidence>
<gene>
    <name evidence="2" type="ORF">NP493_2105g00010</name>
</gene>
<reference evidence="2" key="1">
    <citation type="journal article" date="2023" name="Mol. Biol. Evol.">
        <title>Third-Generation Sequencing Reveals the Adaptive Role of the Epigenome in Three Deep-Sea Polychaetes.</title>
        <authorList>
            <person name="Perez M."/>
            <person name="Aroh O."/>
            <person name="Sun Y."/>
            <person name="Lan Y."/>
            <person name="Juniper S.K."/>
            <person name="Young C.R."/>
            <person name="Angers B."/>
            <person name="Qian P.Y."/>
        </authorList>
    </citation>
    <scope>NUCLEOTIDE SEQUENCE</scope>
    <source>
        <strain evidence="2">R07B-5</strain>
    </source>
</reference>
<protein>
    <submittedName>
        <fullName evidence="2">Uncharacterized protein</fullName>
    </submittedName>
</protein>
<sequence length="118" mass="13782">MGRRAMRPPTTTVLPTRLQSAKYRRRMTYRDIAANETGIRNQVLERAQHQGLMLAVDEDSEEEMDEIEIIRQVKIIRAMAVPLVKKRYLRRRLLDQVSTAHSKHPTTRLTETKDVSIQ</sequence>
<name>A0AAD9N4W9_RIDPI</name>
<organism evidence="2 3">
    <name type="scientific">Ridgeia piscesae</name>
    <name type="common">Tubeworm</name>
    <dbReference type="NCBI Taxonomy" id="27915"/>
    <lineage>
        <taxon>Eukaryota</taxon>
        <taxon>Metazoa</taxon>
        <taxon>Spiralia</taxon>
        <taxon>Lophotrochozoa</taxon>
        <taxon>Annelida</taxon>
        <taxon>Polychaeta</taxon>
        <taxon>Sedentaria</taxon>
        <taxon>Canalipalpata</taxon>
        <taxon>Sabellida</taxon>
        <taxon>Siboglinidae</taxon>
        <taxon>Ridgeia</taxon>
    </lineage>
</organism>
<evidence type="ECO:0000313" key="2">
    <source>
        <dbReference type="EMBL" id="KAK2155141.1"/>
    </source>
</evidence>
<feature type="region of interest" description="Disordered" evidence="1">
    <location>
        <begin position="96"/>
        <end position="118"/>
    </location>
</feature>
<comment type="caution">
    <text evidence="2">The sequence shown here is derived from an EMBL/GenBank/DDBJ whole genome shotgun (WGS) entry which is preliminary data.</text>
</comment>
<proteinExistence type="predicted"/>
<keyword evidence="3" id="KW-1185">Reference proteome</keyword>